<dbReference type="PANTHER" id="PTHR45786">
    <property type="entry name" value="DNA BINDING PROTEIN-LIKE"/>
    <property type="match status" value="1"/>
</dbReference>
<dbReference type="EMBL" id="JADFTS010000006">
    <property type="protein sequence ID" value="KAF9600269.1"/>
    <property type="molecule type" value="Genomic_DNA"/>
</dbReference>
<evidence type="ECO:0000313" key="3">
    <source>
        <dbReference type="Proteomes" id="UP000631114"/>
    </source>
</evidence>
<evidence type="ECO:0008006" key="4">
    <source>
        <dbReference type="Google" id="ProtNLM"/>
    </source>
</evidence>
<dbReference type="AlphaFoldDB" id="A0A835HIW0"/>
<sequence length="220" mass="25136">MARGRFKESEVADFSIKLIITRQKDGRLYNMHASSEIAALIVKEESEFSDHRDIRYNRDASIASYVDVSISLHRYHRHESKGVICGIRQKDGRLYDMHASSEVAALIVEGESEFSDHCDIRYNQVEIGEGNIVDIGLDYEWIPDKCSFCKAFGHSDAKCLKNPVAPKPTPQKKQAQKPLSANLYNNNKRERNTRWVPKNMLKGQTSIVRDEYGNSLSKEQ</sequence>
<name>A0A835HIW0_9MAGN</name>
<feature type="region of interest" description="Disordered" evidence="1">
    <location>
        <begin position="163"/>
        <end position="202"/>
    </location>
</feature>
<evidence type="ECO:0000313" key="2">
    <source>
        <dbReference type="EMBL" id="KAF9600269.1"/>
    </source>
</evidence>
<comment type="caution">
    <text evidence="2">The sequence shown here is derived from an EMBL/GenBank/DDBJ whole genome shotgun (WGS) entry which is preliminary data.</text>
</comment>
<organism evidence="2 3">
    <name type="scientific">Coptis chinensis</name>
    <dbReference type="NCBI Taxonomy" id="261450"/>
    <lineage>
        <taxon>Eukaryota</taxon>
        <taxon>Viridiplantae</taxon>
        <taxon>Streptophyta</taxon>
        <taxon>Embryophyta</taxon>
        <taxon>Tracheophyta</taxon>
        <taxon>Spermatophyta</taxon>
        <taxon>Magnoliopsida</taxon>
        <taxon>Ranunculales</taxon>
        <taxon>Ranunculaceae</taxon>
        <taxon>Coptidoideae</taxon>
        <taxon>Coptis</taxon>
    </lineage>
</organism>
<proteinExistence type="predicted"/>
<accession>A0A835HIW0</accession>
<evidence type="ECO:0000256" key="1">
    <source>
        <dbReference type="SAM" id="MobiDB-lite"/>
    </source>
</evidence>
<protein>
    <recommendedName>
        <fullName evidence="4">DUF4283 domain-containing protein</fullName>
    </recommendedName>
</protein>
<keyword evidence="3" id="KW-1185">Reference proteome</keyword>
<reference evidence="2 3" key="1">
    <citation type="submission" date="2020-10" db="EMBL/GenBank/DDBJ databases">
        <title>The Coptis chinensis genome and diversification of protoberbering-type alkaloids.</title>
        <authorList>
            <person name="Wang B."/>
            <person name="Shu S."/>
            <person name="Song C."/>
            <person name="Liu Y."/>
        </authorList>
    </citation>
    <scope>NUCLEOTIDE SEQUENCE [LARGE SCALE GENOMIC DNA]</scope>
    <source>
        <strain evidence="2">HL-2020</strain>
        <tissue evidence="2">Leaf</tissue>
    </source>
</reference>
<dbReference type="PANTHER" id="PTHR45786:SF74">
    <property type="entry name" value="ATP-DEPENDENT DNA HELICASE"/>
    <property type="match status" value="1"/>
</dbReference>
<dbReference type="Proteomes" id="UP000631114">
    <property type="component" value="Unassembled WGS sequence"/>
</dbReference>
<gene>
    <name evidence="2" type="ORF">IFM89_005855</name>
</gene>